<keyword evidence="11" id="KW-0479">Metal-binding</keyword>
<comment type="catalytic activity">
    <reaction evidence="20">
        <text>10-formyltetrahydrofolyl-(gamma-L-Glu)(n) + L-glutamate + ATP = 10-formyltetrahydrofolyl-(gamma-L-Glu)(n+1) + ADP + phosphate + H(+)</text>
        <dbReference type="Rhea" id="RHEA:51904"/>
        <dbReference type="Rhea" id="RHEA-COMP:13088"/>
        <dbReference type="Rhea" id="RHEA-COMP:14300"/>
        <dbReference type="ChEBI" id="CHEBI:15378"/>
        <dbReference type="ChEBI" id="CHEBI:29985"/>
        <dbReference type="ChEBI" id="CHEBI:30616"/>
        <dbReference type="ChEBI" id="CHEBI:43474"/>
        <dbReference type="ChEBI" id="CHEBI:134413"/>
        <dbReference type="ChEBI" id="CHEBI:456216"/>
        <dbReference type="EC" id="6.3.2.17"/>
    </reaction>
</comment>
<dbReference type="Gene3D" id="3.90.190.20">
    <property type="entry name" value="Mur ligase, C-terminal domain"/>
    <property type="match status" value="1"/>
</dbReference>
<evidence type="ECO:0000256" key="12">
    <source>
        <dbReference type="ARBA" id="ARBA00022741"/>
    </source>
</evidence>
<sequence length="426" mass="47578">MNQISPSKKGTSSLSVWLDYLAKIHSTAIDLGLERIGFLARKLNIVKPAKKVITVSGTNGKGSTCAFMEAVLLDAGYSVGVYSSPHLIRYNERVRINGQDLPDEKYIESFDFIEKRRHGVSLSFFEYTTLSALYLFQNANLDIVLLEVGLGGRLDATNIVEHDVSVITSLAIEHTDWLGSNINTIGFEKAGIFRSGKPAICGQLNPPLTVVDYANEIKANFQQIGVHYRYTIARKQTWNWTSDAYSINGLPMPKLPLQNVATGLMALSLSELDFNKSNILNALYNAKLLGRMQLLSSNPTILLDVAHNPHAAEYLSKWIQKSYSSCQIHIVVAMLRDKDIKGTLDMLKFSKQKWYPASLTTERAAFVDELCLHLPNFEGKYSNPTEAFKAAFRSVKIKDMILVLGSFYTVGEILRYWYSKGGQNGK</sequence>
<evidence type="ECO:0000256" key="21">
    <source>
        <dbReference type="ARBA" id="ARBA00049035"/>
    </source>
</evidence>
<dbReference type="PROSITE" id="PS01012">
    <property type="entry name" value="FOLYLPOLYGLU_SYNT_2"/>
    <property type="match status" value="1"/>
</dbReference>
<dbReference type="FunFam" id="3.40.1190.10:FF:000004">
    <property type="entry name" value="Dihydrofolate synthase/folylpolyglutamate synthase"/>
    <property type="match status" value="1"/>
</dbReference>
<keyword evidence="15" id="KW-0289">Folate biosynthesis</keyword>
<protein>
    <recommendedName>
        <fullName evidence="9">Dihydrofolate synthase/folylpolyglutamate synthase</fullName>
        <ecNumber evidence="7">6.3.2.12</ecNumber>
        <ecNumber evidence="8">6.3.2.17</ecNumber>
    </recommendedName>
    <alternativeName>
        <fullName evidence="18">Folylpoly-gamma-glutamate synthetase-dihydrofolate synthetase</fullName>
    </alternativeName>
    <alternativeName>
        <fullName evidence="16">Folylpolyglutamate synthetase</fullName>
    </alternativeName>
    <alternativeName>
        <fullName evidence="17">Tetrahydrofolylpolyglutamate synthase</fullName>
    </alternativeName>
</protein>
<reference evidence="26 27" key="1">
    <citation type="journal article" date="2014" name="Environ. Microbiol.">
        <title>Genomic signatures of obligate host dependence in the luminous bacterial symbiont of a vertebrate.</title>
        <authorList>
            <person name="Hendry T.A."/>
            <person name="de Wet J.R."/>
            <person name="Dunlap P.V."/>
        </authorList>
    </citation>
    <scope>NUCLEOTIDE SEQUENCE [LARGE SCALE GENOMIC DNA]</scope>
    <source>
        <strain evidence="26 27">Akat1</strain>
    </source>
</reference>
<evidence type="ECO:0000256" key="6">
    <source>
        <dbReference type="ARBA" id="ARBA00011245"/>
    </source>
</evidence>
<comment type="catalytic activity">
    <reaction evidence="22">
        <text>7,8-dihydropteroate + L-glutamate + ATP = 7,8-dihydrofolate + ADP + phosphate + H(+)</text>
        <dbReference type="Rhea" id="RHEA:23584"/>
        <dbReference type="ChEBI" id="CHEBI:15378"/>
        <dbReference type="ChEBI" id="CHEBI:17839"/>
        <dbReference type="ChEBI" id="CHEBI:29985"/>
        <dbReference type="ChEBI" id="CHEBI:30616"/>
        <dbReference type="ChEBI" id="CHEBI:43474"/>
        <dbReference type="ChEBI" id="CHEBI:57451"/>
        <dbReference type="ChEBI" id="CHEBI:456216"/>
        <dbReference type="EC" id="6.3.2.12"/>
    </reaction>
</comment>
<comment type="cofactor">
    <cofactor evidence="1">
        <name>Mg(2+)</name>
        <dbReference type="ChEBI" id="CHEBI:18420"/>
    </cofactor>
</comment>
<evidence type="ECO:0000256" key="17">
    <source>
        <dbReference type="ARBA" id="ARBA00030592"/>
    </source>
</evidence>
<dbReference type="EMBL" id="AMSD01000002">
    <property type="protein sequence ID" value="EPE37439.1"/>
    <property type="molecule type" value="Genomic_DNA"/>
</dbReference>
<accession>S3DJW3</accession>
<evidence type="ECO:0000256" key="7">
    <source>
        <dbReference type="ARBA" id="ARBA00013023"/>
    </source>
</evidence>
<keyword evidence="13 23" id="KW-0067">ATP-binding</keyword>
<keyword evidence="14" id="KW-0460">Magnesium</keyword>
<evidence type="ECO:0000259" key="25">
    <source>
        <dbReference type="Pfam" id="PF08245"/>
    </source>
</evidence>
<dbReference type="GO" id="GO:0008841">
    <property type="term" value="F:dihydrofolate synthase activity"/>
    <property type="evidence" value="ECO:0007669"/>
    <property type="project" value="UniProtKB-EC"/>
</dbReference>
<dbReference type="Proteomes" id="UP000053688">
    <property type="component" value="Unassembled WGS sequence"/>
</dbReference>
<evidence type="ECO:0000313" key="26">
    <source>
        <dbReference type="EMBL" id="EPE37439.1"/>
    </source>
</evidence>
<evidence type="ECO:0000256" key="19">
    <source>
        <dbReference type="ARBA" id="ARBA00047493"/>
    </source>
</evidence>
<dbReference type="Pfam" id="PF02875">
    <property type="entry name" value="Mur_ligase_C"/>
    <property type="match status" value="1"/>
</dbReference>
<dbReference type="GO" id="GO:0005737">
    <property type="term" value="C:cytoplasm"/>
    <property type="evidence" value="ECO:0007669"/>
    <property type="project" value="TreeGrafter"/>
</dbReference>
<evidence type="ECO:0000256" key="1">
    <source>
        <dbReference type="ARBA" id="ARBA00001946"/>
    </source>
</evidence>
<dbReference type="PANTHER" id="PTHR11136">
    <property type="entry name" value="FOLYLPOLYGLUTAMATE SYNTHASE-RELATED"/>
    <property type="match status" value="1"/>
</dbReference>
<dbReference type="NCBIfam" id="TIGR01499">
    <property type="entry name" value="folC"/>
    <property type="match status" value="1"/>
</dbReference>
<proteinExistence type="inferred from homology"/>
<dbReference type="GO" id="GO:0046654">
    <property type="term" value="P:tetrahydrofolate biosynthetic process"/>
    <property type="evidence" value="ECO:0007669"/>
    <property type="project" value="UniProtKB-UniPathway"/>
</dbReference>
<dbReference type="Pfam" id="PF08245">
    <property type="entry name" value="Mur_ligase_M"/>
    <property type="match status" value="1"/>
</dbReference>
<dbReference type="EC" id="6.3.2.12" evidence="7"/>
<dbReference type="Gene3D" id="3.40.1190.10">
    <property type="entry name" value="Mur-like, catalytic domain"/>
    <property type="match status" value="1"/>
</dbReference>
<evidence type="ECO:0000256" key="23">
    <source>
        <dbReference type="PIRNR" id="PIRNR001563"/>
    </source>
</evidence>
<dbReference type="SUPFAM" id="SSF53244">
    <property type="entry name" value="MurD-like peptide ligases, peptide-binding domain"/>
    <property type="match status" value="1"/>
</dbReference>
<comment type="function">
    <text evidence="2">Functions in two distinct reactions of the de novo folate biosynthetic pathway. Catalyzes the addition of a glutamate residue to dihydropteroate (7,8-dihydropteroate or H2Pte) to form dihydrofolate (7,8-dihydrofolate monoglutamate or H2Pte-Glu). Also catalyzes successive additions of L-glutamate to tetrahydrofolate or 10-formyltetrahydrofolate or 5,10-methylenetetrahydrofolate, leading to folylpolyglutamate derivatives.</text>
</comment>
<feature type="domain" description="Mur ligase central" evidence="25">
    <location>
        <begin position="55"/>
        <end position="205"/>
    </location>
</feature>
<comment type="similarity">
    <text evidence="5 23">Belongs to the folylpolyglutamate synthase family.</text>
</comment>
<dbReference type="RefSeq" id="WP_016504071.1">
    <property type="nucleotide sequence ID" value="NZ_AMSD01000002.1"/>
</dbReference>
<evidence type="ECO:0000256" key="3">
    <source>
        <dbReference type="ARBA" id="ARBA00004799"/>
    </source>
</evidence>
<dbReference type="InterPro" id="IPR036565">
    <property type="entry name" value="Mur-like_cat_sf"/>
</dbReference>
<evidence type="ECO:0000256" key="2">
    <source>
        <dbReference type="ARBA" id="ARBA00002714"/>
    </source>
</evidence>
<evidence type="ECO:0000256" key="8">
    <source>
        <dbReference type="ARBA" id="ARBA00013025"/>
    </source>
</evidence>
<keyword evidence="12 23" id="KW-0547">Nucleotide-binding</keyword>
<dbReference type="GO" id="GO:0004326">
    <property type="term" value="F:tetrahydrofolylpolyglutamate synthase activity"/>
    <property type="evidence" value="ECO:0007669"/>
    <property type="project" value="UniProtKB-EC"/>
</dbReference>
<dbReference type="UniPathway" id="UPA00077">
    <property type="reaction ID" value="UER00157"/>
</dbReference>
<dbReference type="NCBIfam" id="NF008101">
    <property type="entry name" value="PRK10846.1"/>
    <property type="match status" value="1"/>
</dbReference>
<organism evidence="26 27">
    <name type="scientific">Candidatus Photodesmus katoptron Akat1</name>
    <dbReference type="NCBI Taxonomy" id="1236703"/>
    <lineage>
        <taxon>Bacteria</taxon>
        <taxon>Pseudomonadati</taxon>
        <taxon>Pseudomonadota</taxon>
        <taxon>Gammaproteobacteria</taxon>
        <taxon>Vibrionales</taxon>
        <taxon>Vibrionaceae</taxon>
        <taxon>Candidatus Photodesmus</taxon>
    </lineage>
</organism>
<evidence type="ECO:0000313" key="27">
    <source>
        <dbReference type="Proteomes" id="UP000053688"/>
    </source>
</evidence>
<dbReference type="PIRSF" id="PIRSF001563">
    <property type="entry name" value="Folylpolyglu_synth"/>
    <property type="match status" value="1"/>
</dbReference>
<dbReference type="InterPro" id="IPR013221">
    <property type="entry name" value="Mur_ligase_cen"/>
</dbReference>
<comment type="pathway">
    <text evidence="4">Cofactor biosynthesis; tetrahydrofolylpolyglutamate biosynthesis.</text>
</comment>
<dbReference type="eggNOG" id="COG0285">
    <property type="taxonomic scope" value="Bacteria"/>
</dbReference>
<evidence type="ECO:0000256" key="15">
    <source>
        <dbReference type="ARBA" id="ARBA00022909"/>
    </source>
</evidence>
<comment type="subunit">
    <text evidence="6">Monomer.</text>
</comment>
<evidence type="ECO:0000256" key="5">
    <source>
        <dbReference type="ARBA" id="ARBA00008276"/>
    </source>
</evidence>
<evidence type="ECO:0000256" key="13">
    <source>
        <dbReference type="ARBA" id="ARBA00022840"/>
    </source>
</evidence>
<dbReference type="InterPro" id="IPR001645">
    <property type="entry name" value="Folylpolyglutamate_synth"/>
</dbReference>
<dbReference type="AlphaFoldDB" id="S3DJW3"/>
<gene>
    <name evidence="26" type="primary">folC</name>
    <name evidence="26" type="ORF">O1U_0742</name>
</gene>
<evidence type="ECO:0000256" key="10">
    <source>
        <dbReference type="ARBA" id="ARBA00022598"/>
    </source>
</evidence>
<keyword evidence="10 23" id="KW-0436">Ligase</keyword>
<comment type="catalytic activity">
    <reaction evidence="19">
        <text>(6S)-5,6,7,8-tetrahydrofolyl-(gamma-L-Glu)(n) + L-glutamate + ATP = (6S)-5,6,7,8-tetrahydrofolyl-(gamma-L-Glu)(n+1) + ADP + phosphate + H(+)</text>
        <dbReference type="Rhea" id="RHEA:10580"/>
        <dbReference type="Rhea" id="RHEA-COMP:14738"/>
        <dbReference type="Rhea" id="RHEA-COMP:14740"/>
        <dbReference type="ChEBI" id="CHEBI:15378"/>
        <dbReference type="ChEBI" id="CHEBI:29985"/>
        <dbReference type="ChEBI" id="CHEBI:30616"/>
        <dbReference type="ChEBI" id="CHEBI:43474"/>
        <dbReference type="ChEBI" id="CHEBI:141005"/>
        <dbReference type="ChEBI" id="CHEBI:456216"/>
        <dbReference type="EC" id="6.3.2.17"/>
    </reaction>
</comment>
<dbReference type="PATRIC" id="fig|1236703.3.peg.763"/>
<comment type="pathway">
    <text evidence="3">Cofactor biosynthesis; tetrahydrofolate biosynthesis; 7,8-dihydrofolate from 2-amino-4-hydroxy-6-hydroxymethyl-7,8-dihydropteridine diphosphate and 4-aminobenzoate: step 2/2.</text>
</comment>
<dbReference type="STRING" id="28176.CF66_7113"/>
<evidence type="ECO:0000256" key="4">
    <source>
        <dbReference type="ARBA" id="ARBA00005150"/>
    </source>
</evidence>
<name>S3DJW3_9GAMM</name>
<evidence type="ECO:0000256" key="9">
    <source>
        <dbReference type="ARBA" id="ARBA00019357"/>
    </source>
</evidence>
<dbReference type="EC" id="6.3.2.17" evidence="8"/>
<dbReference type="GO" id="GO:0046872">
    <property type="term" value="F:metal ion binding"/>
    <property type="evidence" value="ECO:0007669"/>
    <property type="project" value="UniProtKB-KW"/>
</dbReference>
<dbReference type="SUPFAM" id="SSF53623">
    <property type="entry name" value="MurD-like peptide ligases, catalytic domain"/>
    <property type="match status" value="1"/>
</dbReference>
<dbReference type="InterPro" id="IPR018109">
    <property type="entry name" value="Folylpolyglutamate_synth_CS"/>
</dbReference>
<evidence type="ECO:0000256" key="11">
    <source>
        <dbReference type="ARBA" id="ARBA00022723"/>
    </source>
</evidence>
<evidence type="ECO:0000256" key="16">
    <source>
        <dbReference type="ARBA" id="ARBA00030048"/>
    </source>
</evidence>
<comment type="caution">
    <text evidence="26">The sequence shown here is derived from an EMBL/GenBank/DDBJ whole genome shotgun (WGS) entry which is preliminary data.</text>
</comment>
<dbReference type="InterPro" id="IPR036615">
    <property type="entry name" value="Mur_ligase_C_dom_sf"/>
</dbReference>
<evidence type="ECO:0000256" key="14">
    <source>
        <dbReference type="ARBA" id="ARBA00022842"/>
    </source>
</evidence>
<evidence type="ECO:0000256" key="20">
    <source>
        <dbReference type="ARBA" id="ARBA00047808"/>
    </source>
</evidence>
<comment type="catalytic activity">
    <reaction evidence="21">
        <text>(6R)-5,10-methylenetetrahydrofolyl-(gamma-L-Glu)(n) + L-glutamate + ATP = (6R)-5,10-methylenetetrahydrofolyl-(gamma-L-Glu)(n+1) + ADP + phosphate + H(+)</text>
        <dbReference type="Rhea" id="RHEA:51912"/>
        <dbReference type="Rhea" id="RHEA-COMP:13257"/>
        <dbReference type="Rhea" id="RHEA-COMP:13258"/>
        <dbReference type="ChEBI" id="CHEBI:15378"/>
        <dbReference type="ChEBI" id="CHEBI:29985"/>
        <dbReference type="ChEBI" id="CHEBI:30616"/>
        <dbReference type="ChEBI" id="CHEBI:43474"/>
        <dbReference type="ChEBI" id="CHEBI:136572"/>
        <dbReference type="ChEBI" id="CHEBI:456216"/>
        <dbReference type="EC" id="6.3.2.17"/>
    </reaction>
</comment>
<evidence type="ECO:0000256" key="22">
    <source>
        <dbReference type="ARBA" id="ARBA00049161"/>
    </source>
</evidence>
<keyword evidence="27" id="KW-1185">Reference proteome</keyword>
<dbReference type="InterPro" id="IPR004101">
    <property type="entry name" value="Mur_ligase_C"/>
</dbReference>
<feature type="domain" description="Mur ligase C-terminal" evidence="24">
    <location>
        <begin position="290"/>
        <end position="407"/>
    </location>
</feature>
<evidence type="ECO:0000259" key="24">
    <source>
        <dbReference type="Pfam" id="PF02875"/>
    </source>
</evidence>
<evidence type="ECO:0000256" key="18">
    <source>
        <dbReference type="ARBA" id="ARBA00032510"/>
    </source>
</evidence>
<dbReference type="PANTHER" id="PTHR11136:SF0">
    <property type="entry name" value="DIHYDROFOLATE SYNTHETASE-RELATED"/>
    <property type="match status" value="1"/>
</dbReference>
<dbReference type="GO" id="GO:0046656">
    <property type="term" value="P:folic acid biosynthetic process"/>
    <property type="evidence" value="ECO:0007669"/>
    <property type="project" value="UniProtKB-KW"/>
</dbReference>
<dbReference type="GO" id="GO:0005524">
    <property type="term" value="F:ATP binding"/>
    <property type="evidence" value="ECO:0007669"/>
    <property type="project" value="UniProtKB-KW"/>
</dbReference>